<proteinExistence type="inferred from homology"/>
<accession>E0RT28</accession>
<dbReference type="PaxDb" id="665571-STHERM_c12240"/>
<evidence type="ECO:0000256" key="2">
    <source>
        <dbReference type="ARBA" id="ARBA00022722"/>
    </source>
</evidence>
<evidence type="ECO:0000256" key="4">
    <source>
        <dbReference type="ARBA" id="ARBA00022801"/>
    </source>
</evidence>
<dbReference type="InterPro" id="IPR005229">
    <property type="entry name" value="YicC/YloC-like"/>
</dbReference>
<reference evidence="8 9" key="2">
    <citation type="journal article" date="2010" name="J. Bacteriol.">
        <title>Genome sequence of the polysaccharide-degrading, thermophilic anaerobe Spirochaeta thermophila DSM 6192.</title>
        <authorList>
            <person name="Angelov A."/>
            <person name="Liebl S."/>
            <person name="Ballschmiter M."/>
            <person name="Bomeke M."/>
            <person name="Lehmann R."/>
            <person name="Liesegang H."/>
            <person name="Daniel R."/>
            <person name="Liebl W."/>
        </authorList>
    </citation>
    <scope>NUCLEOTIDE SEQUENCE [LARGE SCALE GENOMIC DNA]</scope>
    <source>
        <strain evidence="9">ATCC 49972 / DSM 6192 / RI 19.B1</strain>
    </source>
</reference>
<dbReference type="Proteomes" id="UP000001296">
    <property type="component" value="Chromosome"/>
</dbReference>
<dbReference type="PANTHER" id="PTHR30636">
    <property type="entry name" value="UPF0701 PROTEIN YICC"/>
    <property type="match status" value="1"/>
</dbReference>
<dbReference type="AlphaFoldDB" id="E0RT28"/>
<keyword evidence="3" id="KW-0255">Endonuclease</keyword>
<dbReference type="NCBIfam" id="TIGR00255">
    <property type="entry name" value="YicC/YloC family endoribonuclease"/>
    <property type="match status" value="1"/>
</dbReference>
<dbReference type="RefSeq" id="WP_013314006.1">
    <property type="nucleotide sequence ID" value="NC_014484.1"/>
</dbReference>
<dbReference type="Pfam" id="PF03755">
    <property type="entry name" value="YicC-like_N"/>
    <property type="match status" value="1"/>
</dbReference>
<dbReference type="GO" id="GO:0016787">
    <property type="term" value="F:hydrolase activity"/>
    <property type="evidence" value="ECO:0007669"/>
    <property type="project" value="UniProtKB-KW"/>
</dbReference>
<gene>
    <name evidence="8" type="primary">yicC</name>
    <name evidence="8" type="ordered locus">STHERM_c12240</name>
</gene>
<organism evidence="8 9">
    <name type="scientific">Winmispira thermophila (strain ATCC 49972 / DSM 6192 / RI 19.B1)</name>
    <name type="common">Spirochaeta thermophila</name>
    <dbReference type="NCBI Taxonomy" id="665571"/>
    <lineage>
        <taxon>Bacteria</taxon>
        <taxon>Pseudomonadati</taxon>
        <taxon>Spirochaetota</taxon>
        <taxon>Spirochaetia</taxon>
        <taxon>Winmispirales</taxon>
        <taxon>Winmispiraceae</taxon>
        <taxon>Winmispira</taxon>
    </lineage>
</organism>
<dbReference type="KEGG" id="sta:STHERM_c12240"/>
<reference key="1">
    <citation type="submission" date="2009-08" db="EMBL/GenBank/DDBJ databases">
        <title>The genome sequence of Spirochaeta thermophila DSM6192.</title>
        <authorList>
            <person name="Angelov A."/>
            <person name="Mientus M."/>
            <person name="Wittenberg S."/>
            <person name="Lehmann R."/>
            <person name="Liesegang H."/>
            <person name="Daniel R."/>
            <person name="Liebl W."/>
        </authorList>
    </citation>
    <scope>NUCLEOTIDE SEQUENCE</scope>
    <source>
        <strain>DSM 6192</strain>
    </source>
</reference>
<protein>
    <submittedName>
        <fullName evidence="8">Protein YicC</fullName>
    </submittedName>
</protein>
<comment type="cofactor">
    <cofactor evidence="1">
        <name>a divalent metal cation</name>
        <dbReference type="ChEBI" id="CHEBI:60240"/>
    </cofactor>
</comment>
<keyword evidence="4" id="KW-0378">Hydrolase</keyword>
<dbReference type="eggNOG" id="COG1561">
    <property type="taxonomic scope" value="Bacteria"/>
</dbReference>
<dbReference type="InterPro" id="IPR013551">
    <property type="entry name" value="YicC-like_C"/>
</dbReference>
<evidence type="ECO:0000256" key="5">
    <source>
        <dbReference type="ARBA" id="ARBA00035648"/>
    </source>
</evidence>
<name>E0RT28_WINT6</name>
<dbReference type="Pfam" id="PF08340">
    <property type="entry name" value="YicC-like_C"/>
    <property type="match status" value="1"/>
</dbReference>
<evidence type="ECO:0000256" key="3">
    <source>
        <dbReference type="ARBA" id="ARBA00022759"/>
    </source>
</evidence>
<keyword evidence="2" id="KW-0540">Nuclease</keyword>
<evidence type="ECO:0000259" key="6">
    <source>
        <dbReference type="Pfam" id="PF03755"/>
    </source>
</evidence>
<dbReference type="InterPro" id="IPR013527">
    <property type="entry name" value="YicC-like_N"/>
</dbReference>
<comment type="similarity">
    <text evidence="5">Belongs to the YicC/YloC family.</text>
</comment>
<evidence type="ECO:0000256" key="1">
    <source>
        <dbReference type="ARBA" id="ARBA00001968"/>
    </source>
</evidence>
<dbReference type="HOGENOM" id="CLU_076609_1_0_12"/>
<dbReference type="GO" id="GO:0004521">
    <property type="term" value="F:RNA endonuclease activity"/>
    <property type="evidence" value="ECO:0007669"/>
    <property type="project" value="InterPro"/>
</dbReference>
<evidence type="ECO:0000313" key="8">
    <source>
        <dbReference type="EMBL" id="ADN02165.1"/>
    </source>
</evidence>
<dbReference type="PANTHER" id="PTHR30636:SF3">
    <property type="entry name" value="UPF0701 PROTEIN YICC"/>
    <property type="match status" value="1"/>
</dbReference>
<feature type="domain" description="Endoribonuclease YicC-like N-terminal" evidence="6">
    <location>
        <begin position="1"/>
        <end position="153"/>
    </location>
</feature>
<sequence>MRSMTGYAYRELVTDDWNISIELKGYNNRFLELYVNLPPYLSPLEPRIRERLTGAISRGKVECYLRMREYREQVEIHLDEAAVDAYVEALDRLRKRAKVKGGIRLEHLLGLNGLIKVEKLQDPERYWGAVAPLLDAALTDFKTTREREGEKTKENIIQLLGEVEEAFEVVRSHAAEMEAYLRDQLETRMKELVGEGIDEHRLLTELALLLARFSINEEIVRLESHLSHFRELLDAEAPVGKKMDFLCQEMHREVNTIGSKTPLVLISQAVVRMKDAIENLREQLRNVE</sequence>
<evidence type="ECO:0000313" key="9">
    <source>
        <dbReference type="Proteomes" id="UP000001296"/>
    </source>
</evidence>
<feature type="domain" description="Endoribonuclease YicC-like C-terminal" evidence="7">
    <location>
        <begin position="171"/>
        <end position="288"/>
    </location>
</feature>
<evidence type="ECO:0000259" key="7">
    <source>
        <dbReference type="Pfam" id="PF08340"/>
    </source>
</evidence>
<dbReference type="EMBL" id="CP001698">
    <property type="protein sequence ID" value="ADN02165.1"/>
    <property type="molecule type" value="Genomic_DNA"/>
</dbReference>